<sequence length="1879" mass="211480">MKTILIFLLGVSFFGFTLVAANNRYTCPAPGGNPVIINVPAEHEEGAKLKVVLQRIGKNKVCNLFRVVAKDGVKMNSLSTASDSADFTLEPVARSYHKKKWQPVAGPYSATTTVKKCTKEECTVRFPVKKTGKFRYVLMTVEHQLANLDEERSRFLSQTTFGPTLSEIKGWSYGEGFSSFLSYFQEQLALPATSHRAYFREHLDYPMIAQFPAHTSKIPMHPCAQYSRWRDYVFTGGDYYRDFKVTQYNGQLLISIWANDDGDYYEPMSVVPEFQVVDTWTAENLDCNDPAHAPYCGAGEYQTCGVREGIGAIVFYKPRGTNLGCLGVLNPAINLPESIFSTTDGQKLQRITLPALSSFEEMPPINAHHQSRETLYTGHSWRMLVDISNGAQCSTFKTNDGRWDFRYLIGQVAGGQQFHYEAYVDVKENTVENPLPDGGAHSFDYYTASRMTCTNNLLDFTNMQYCRLSTAPACVPREISSGKYNWQPTIKEKVLICGSHGEVKNNPGFEDKHEHNMFRTFELGRSQFFTHFGMQKGNAWAKVVTEAKDQLRQRMAWALSQILVVTQNQIADENLENESYLHYYDIFVRNAFGNYRDILKEVSYSPMMAEMLSFLESRSAAYVLRKEGRVSRPDENYAREIMQLFTIGLQMLKSDGKIIKNENGAPMQTYKNSDIQNFARAWTGFRRHYQRSNFEGRWSSPNRINPMVIDGERRDQFPKTDLMNGFIGDGYLECKDLPERQYLRIGSKYLLLGSNNYPLMHQEGSHTWQDNPDFKRLDLNATSALFTKLCNAGNSQDCDFQVEVTLDSNLDCETGGEECMIDNPRVVKVEDIYYEYIRPPCVELAFQKPDQLKKVVDHNKNAMCLHKKIPDVAMPTCCRNSNINWSNGECTISNERVSYATAEERCPANEGQIGVCDPQGQWITDPKCQFWGWQGGAYRTYHWTNATCSIKVRVAEDGKISSVHEPSLDDVNERLAAGNRTLQQVTAWVNATNNNFFDVYWKDEEFPKSSNNCAGSSCQVRDGHCFCDVEVATQSVFKEVPTLEESEVLKLGAPNPLSFDDEYVEFQTKEGDDVRVWINKSDQKMTKKSIISFVRNEKTIFVRNAISTVTIEGSEFTFRNPPSMMSLAHAETRDAHFETEAVLDNYFYHPNTPTYIAMRLLERFGFSNASPRFIKKVSKAFEQGIFLKPKKQVAIGTGKRGDLSATIAAILFDPEGKTVALDADPASGSLKEPMMKYMSLFRSFELQQNSTLSELRLYGLQTGLGQAVHETPSVFSFFLPEYKPPGNLKDSDLRAPEAMVVNAPTVIGFMNGAYSLFDLGLQNCFGGFGGSAVAACVWLTTNWYQWKLPEKRLAYLTYEPSSTDSNEIIDELALLLTAGRLSPISRAVIKQAYDDEYSASNDAGSSLRLAQKLMISTPEFHSNNVFRGKTENRPEPEAPVKSDKEYKAIVFVNLHGGMDGFNMLVPHSGCNENFNAFKNYQNARGDIALLQSSLLQIPVTGQSCSTFGLHPNLKNLRQMYNDKELAFVANMGVLQDTGVTKSNYRTKHGNTALFSHNTQTEETANVDIFDQQAGIGIGGRILDVLVDQVDNDYQYKTGSISVSGTAPAVVSRKTSTLVVNPNGYEKFNPLGTRSSPNEPNLKGHEVKEQLKSLTAKSNVGSSFYGDLWSDTLIQSLDENALLYDVLSSATVTTSFPDSHISRQLKTIAEVMKTKDDRGKDRDFFYANLGGWDMHFDIELPLQASFGTIDDALFAFKEEMKAQSIWDDVVVVCISEFARTLMGNTGNGSDHAWGGNYFMMGGDIDGGKVLGTYPHNLTNDNELIFAPGIVIPTLPWESLWNGLAQWFGVKEEDLDEVLPNRWRFMNDNVLFQPSDLFKNP</sequence>
<organism evidence="2 3">
    <name type="scientific">Chaetoceros tenuissimus</name>
    <dbReference type="NCBI Taxonomy" id="426638"/>
    <lineage>
        <taxon>Eukaryota</taxon>
        <taxon>Sar</taxon>
        <taxon>Stramenopiles</taxon>
        <taxon>Ochrophyta</taxon>
        <taxon>Bacillariophyta</taxon>
        <taxon>Coscinodiscophyceae</taxon>
        <taxon>Chaetocerotophycidae</taxon>
        <taxon>Chaetocerotales</taxon>
        <taxon>Chaetocerotaceae</taxon>
        <taxon>Chaetoceros</taxon>
    </lineage>
</organism>
<dbReference type="InterPro" id="IPR014917">
    <property type="entry name" value="DUF1800"/>
</dbReference>
<evidence type="ECO:0000313" key="2">
    <source>
        <dbReference type="EMBL" id="GFH54964.1"/>
    </source>
</evidence>
<dbReference type="Pfam" id="PF08811">
    <property type="entry name" value="DUF1800"/>
    <property type="match status" value="2"/>
</dbReference>
<protein>
    <submittedName>
        <fullName evidence="2">Uncharacterized protein</fullName>
    </submittedName>
</protein>
<dbReference type="EMBL" id="BLLK01000047">
    <property type="protein sequence ID" value="GFH54964.1"/>
    <property type="molecule type" value="Genomic_DNA"/>
</dbReference>
<feature type="chain" id="PRO_5041934702" evidence="1">
    <location>
        <begin position="22"/>
        <end position="1879"/>
    </location>
</feature>
<reference evidence="2 3" key="1">
    <citation type="journal article" date="2021" name="Sci. Rep.">
        <title>The genome of the diatom Chaetoceros tenuissimus carries an ancient integrated fragment of an extant virus.</title>
        <authorList>
            <person name="Hongo Y."/>
            <person name="Kimura K."/>
            <person name="Takaki Y."/>
            <person name="Yoshida Y."/>
            <person name="Baba S."/>
            <person name="Kobayashi G."/>
            <person name="Nagasaki K."/>
            <person name="Hano T."/>
            <person name="Tomaru Y."/>
        </authorList>
    </citation>
    <scope>NUCLEOTIDE SEQUENCE [LARGE SCALE GENOMIC DNA]</scope>
    <source>
        <strain evidence="2 3">NIES-3715</strain>
    </source>
</reference>
<evidence type="ECO:0000313" key="3">
    <source>
        <dbReference type="Proteomes" id="UP001054902"/>
    </source>
</evidence>
<feature type="signal peptide" evidence="1">
    <location>
        <begin position="1"/>
        <end position="21"/>
    </location>
</feature>
<dbReference type="InterPro" id="IPR010869">
    <property type="entry name" value="DUF1501"/>
</dbReference>
<name>A0AAD3H9J3_9STRA</name>
<gene>
    <name evidence="2" type="ORF">CTEN210_11440</name>
</gene>
<proteinExistence type="predicted"/>
<accession>A0AAD3H9J3</accession>
<dbReference type="Pfam" id="PF07394">
    <property type="entry name" value="DUF1501"/>
    <property type="match status" value="1"/>
</dbReference>
<dbReference type="PANTHER" id="PTHR43737:SF1">
    <property type="entry name" value="DUF1501 DOMAIN-CONTAINING PROTEIN"/>
    <property type="match status" value="1"/>
</dbReference>
<keyword evidence="3" id="KW-1185">Reference proteome</keyword>
<dbReference type="PANTHER" id="PTHR43737">
    <property type="entry name" value="BLL7424 PROTEIN"/>
    <property type="match status" value="1"/>
</dbReference>
<keyword evidence="1" id="KW-0732">Signal</keyword>
<evidence type="ECO:0000256" key="1">
    <source>
        <dbReference type="SAM" id="SignalP"/>
    </source>
</evidence>
<dbReference type="Proteomes" id="UP001054902">
    <property type="component" value="Unassembled WGS sequence"/>
</dbReference>
<comment type="caution">
    <text evidence="2">The sequence shown here is derived from an EMBL/GenBank/DDBJ whole genome shotgun (WGS) entry which is preliminary data.</text>
</comment>